<evidence type="ECO:0000256" key="6">
    <source>
        <dbReference type="RuleBase" id="RU004432"/>
    </source>
</evidence>
<evidence type="ECO:0000256" key="2">
    <source>
        <dbReference type="ARBA" id="ARBA00022741"/>
    </source>
</evidence>
<dbReference type="InterPro" id="IPR004176">
    <property type="entry name" value="Clp_R_N"/>
</dbReference>
<dbReference type="SMART" id="SM01086">
    <property type="entry name" value="ClpB_D2-small"/>
    <property type="match status" value="1"/>
</dbReference>
<dbReference type="InterPro" id="IPR003959">
    <property type="entry name" value="ATPase_AAA_core"/>
</dbReference>
<evidence type="ECO:0000256" key="3">
    <source>
        <dbReference type="ARBA" id="ARBA00022840"/>
    </source>
</evidence>
<dbReference type="InterPro" id="IPR041546">
    <property type="entry name" value="ClpA/ClpB_AAA_lid"/>
</dbReference>
<keyword evidence="1 5" id="KW-0677">Repeat</keyword>
<dbReference type="Pfam" id="PF00004">
    <property type="entry name" value="AAA"/>
    <property type="match status" value="1"/>
</dbReference>
<dbReference type="Gene3D" id="3.40.50.300">
    <property type="entry name" value="P-loop containing nucleotide triphosphate hydrolases"/>
    <property type="match status" value="3"/>
</dbReference>
<dbReference type="InterPro" id="IPR019489">
    <property type="entry name" value="Clp_ATPase_C"/>
</dbReference>
<dbReference type="PANTHER" id="PTHR11638">
    <property type="entry name" value="ATP-DEPENDENT CLP PROTEASE"/>
    <property type="match status" value="1"/>
</dbReference>
<reference evidence="9" key="1">
    <citation type="submission" date="2023-10" db="EMBL/GenBank/DDBJ databases">
        <authorList>
            <person name="Chen Y."/>
            <person name="Shah S."/>
            <person name="Dougan E. K."/>
            <person name="Thang M."/>
            <person name="Chan C."/>
        </authorList>
    </citation>
    <scope>NUCLEOTIDE SEQUENCE [LARGE SCALE GENOMIC DNA]</scope>
</reference>
<sequence length="855" mass="94107">MTGNLGARILEKAGVRAQDALKKVNEFAEKQPKVFTGGNAVPANTAGRSLVAMIRDANKISTEMKDKYLSVEHLMLAYARDQRSGQRLILELGLSEEKLRDAVMDIRGDKTVQTQNPEATYEALSLYGTDVTAIARAGKIDPVIGRDEEIRRVIQILARRSKNNPVIIGEPGVGKTAIVEGLARRIIEGDVPQALQDKTVFSLDIGSMVAGAKYRGEFEERLKAVLNEIKQAEGKIISFIDEIHTIVGAGAGGSGAMDAGNLLKPLLARGELKCIGATTLDEYRKYIEKDAALERRFQQVFVAEPKVPDAVSILRGLKSRYELHHGVRINDRALVAAAMLSDRYITERFLPDKAIDLMDEACSKVKMELTSKPADLERMDRRILQLEMERVSVSNDKDAQSLQRLDTIDSELETLKADQAKAEDEWVKEREKVSKLTEVRQLVEDLENQLAEAERSYNLTRSAEIKYGELAPLKKQLEEMEASAEGESSAEVTESDILQVVAMQTGIPLDRMSMGDKERLMNLEAELHNRLIGQDDAVRAVAEAIQRSRYGMSDPNRPSASFLFLGPTGVGKTELAKSLAEWLFDSEDSLIRIDMSEYMEKFAVSRLTGAPPGYVGYEEGGQLTEPVRRRPYCVVLFDEMEKAHPDVFGVLLQLLDDGRLTDSQGRTVDFKNTIIIMTSNVGSEAIADLGLELDGEDAAQKEAEVADAVREAMANVFRPEFLNRIDDSIIFRPLGRADLKQIAGLQLKRVQKRLDERSIQLEVTDAALDVIAERGYDPTFGARPIKRSIVANVETPMSKKGLSGEILDGDSVKIDKGPDGELTYTASRPAAASSSGGIMSAFSAAMGRKPGDASD</sequence>
<dbReference type="PANTHER" id="PTHR11638:SF18">
    <property type="entry name" value="HEAT SHOCK PROTEIN 104"/>
    <property type="match status" value="1"/>
</dbReference>
<accession>A0ABN9WQP3</accession>
<dbReference type="Proteomes" id="UP001189429">
    <property type="component" value="Unassembled WGS sequence"/>
</dbReference>
<name>A0ABN9WQP3_9DINO</name>
<dbReference type="InterPro" id="IPR001270">
    <property type="entry name" value="ClpA/B"/>
</dbReference>
<protein>
    <recommendedName>
        <fullName evidence="8">Clp R domain-containing protein</fullName>
    </recommendedName>
</protein>
<gene>
    <name evidence="9" type="ORF">PCOR1329_LOCUS69679</name>
</gene>
<keyword evidence="7" id="KW-0175">Coiled coil</keyword>
<dbReference type="Pfam" id="PF10431">
    <property type="entry name" value="ClpB_D2-small"/>
    <property type="match status" value="1"/>
</dbReference>
<dbReference type="EMBL" id="CAUYUJ010019159">
    <property type="protein sequence ID" value="CAK0889017.1"/>
    <property type="molecule type" value="Genomic_DNA"/>
</dbReference>
<dbReference type="Gene3D" id="1.10.1780.10">
    <property type="entry name" value="Clp, N-terminal domain"/>
    <property type="match status" value="1"/>
</dbReference>
<dbReference type="Gene3D" id="1.10.8.60">
    <property type="match status" value="1"/>
</dbReference>
<evidence type="ECO:0000313" key="9">
    <source>
        <dbReference type="EMBL" id="CAK0889017.1"/>
    </source>
</evidence>
<keyword evidence="2 6" id="KW-0547">Nucleotide-binding</keyword>
<keyword evidence="4 6" id="KW-0143">Chaperone</keyword>
<comment type="caution">
    <text evidence="9">The sequence shown here is derived from an EMBL/GenBank/DDBJ whole genome shotgun (WGS) entry which is preliminary data.</text>
</comment>
<dbReference type="InterPro" id="IPR003593">
    <property type="entry name" value="AAA+_ATPase"/>
</dbReference>
<dbReference type="InterPro" id="IPR018368">
    <property type="entry name" value="ClpA/B_CS1"/>
</dbReference>
<dbReference type="InterPro" id="IPR050130">
    <property type="entry name" value="ClpA_ClpB"/>
</dbReference>
<evidence type="ECO:0000259" key="8">
    <source>
        <dbReference type="PROSITE" id="PS51903"/>
    </source>
</evidence>
<evidence type="ECO:0000256" key="1">
    <source>
        <dbReference type="ARBA" id="ARBA00022737"/>
    </source>
</evidence>
<feature type="domain" description="Clp R" evidence="8">
    <location>
        <begin position="1"/>
        <end position="109"/>
    </location>
</feature>
<dbReference type="InterPro" id="IPR027417">
    <property type="entry name" value="P-loop_NTPase"/>
</dbReference>
<dbReference type="Pfam" id="PF07724">
    <property type="entry name" value="AAA_2"/>
    <property type="match status" value="1"/>
</dbReference>
<dbReference type="SUPFAM" id="SSF81923">
    <property type="entry name" value="Double Clp-N motif"/>
    <property type="match status" value="1"/>
</dbReference>
<dbReference type="PROSITE" id="PS00870">
    <property type="entry name" value="CLPAB_1"/>
    <property type="match status" value="1"/>
</dbReference>
<feature type="coiled-coil region" evidence="7">
    <location>
        <begin position="376"/>
        <end position="463"/>
    </location>
</feature>
<dbReference type="InterPro" id="IPR028299">
    <property type="entry name" value="ClpA/B_CS2"/>
</dbReference>
<dbReference type="CDD" id="cd19499">
    <property type="entry name" value="RecA-like_ClpB_Hsp104-like"/>
    <property type="match status" value="1"/>
</dbReference>
<dbReference type="Pfam" id="PF17871">
    <property type="entry name" value="AAA_lid_9"/>
    <property type="match status" value="1"/>
</dbReference>
<evidence type="ECO:0000256" key="5">
    <source>
        <dbReference type="PROSITE-ProRule" id="PRU01251"/>
    </source>
</evidence>
<proteinExistence type="inferred from homology"/>
<dbReference type="PROSITE" id="PS00871">
    <property type="entry name" value="CLPAB_2"/>
    <property type="match status" value="1"/>
</dbReference>
<dbReference type="SUPFAM" id="SSF52540">
    <property type="entry name" value="P-loop containing nucleoside triphosphate hydrolases"/>
    <property type="match status" value="2"/>
</dbReference>
<evidence type="ECO:0000256" key="4">
    <source>
        <dbReference type="ARBA" id="ARBA00023186"/>
    </source>
</evidence>
<organism evidence="9 10">
    <name type="scientific">Prorocentrum cordatum</name>
    <dbReference type="NCBI Taxonomy" id="2364126"/>
    <lineage>
        <taxon>Eukaryota</taxon>
        <taxon>Sar</taxon>
        <taxon>Alveolata</taxon>
        <taxon>Dinophyceae</taxon>
        <taxon>Prorocentrales</taxon>
        <taxon>Prorocentraceae</taxon>
        <taxon>Prorocentrum</taxon>
    </lineage>
</organism>
<keyword evidence="10" id="KW-1185">Reference proteome</keyword>
<dbReference type="PROSITE" id="PS51903">
    <property type="entry name" value="CLP_R"/>
    <property type="match status" value="1"/>
</dbReference>
<evidence type="ECO:0000256" key="7">
    <source>
        <dbReference type="SAM" id="Coils"/>
    </source>
</evidence>
<dbReference type="PRINTS" id="PR00300">
    <property type="entry name" value="CLPPROTEASEA"/>
</dbReference>
<evidence type="ECO:0000313" key="10">
    <source>
        <dbReference type="Proteomes" id="UP001189429"/>
    </source>
</evidence>
<dbReference type="CDD" id="cd00009">
    <property type="entry name" value="AAA"/>
    <property type="match status" value="1"/>
</dbReference>
<dbReference type="Pfam" id="PF02861">
    <property type="entry name" value="Clp_N"/>
    <property type="match status" value="1"/>
</dbReference>
<keyword evidence="3 6" id="KW-0067">ATP-binding</keyword>
<dbReference type="SMART" id="SM00382">
    <property type="entry name" value="AAA"/>
    <property type="match status" value="2"/>
</dbReference>
<dbReference type="InterPro" id="IPR036628">
    <property type="entry name" value="Clp_N_dom_sf"/>
</dbReference>
<comment type="similarity">
    <text evidence="6">Belongs to the ClpA/ClpB family.</text>
</comment>